<gene>
    <name evidence="4" type="ORF">CONCODRAFT_70608</name>
</gene>
<dbReference type="InterPro" id="IPR026055">
    <property type="entry name" value="FAR"/>
</dbReference>
<keyword evidence="1" id="KW-0521">NADP</keyword>
<dbReference type="Pfam" id="PF07993">
    <property type="entry name" value="NAD_binding_4"/>
    <property type="match status" value="1"/>
</dbReference>
<comment type="function">
    <text evidence="1">Catalyzes the reduction of fatty acyl-CoA to fatty alcohols.</text>
</comment>
<keyword evidence="5" id="KW-1185">Reference proteome</keyword>
<dbReference type="OrthoDB" id="429813at2759"/>
<dbReference type="GO" id="GO:0080019">
    <property type="term" value="F:alcohol-forming very long-chain fatty acyl-CoA reductase activity"/>
    <property type="evidence" value="ECO:0007669"/>
    <property type="project" value="InterPro"/>
</dbReference>
<name>A0A137P6E7_CONC2</name>
<protein>
    <recommendedName>
        <fullName evidence="1">Fatty acyl-CoA reductase</fullName>
        <ecNumber evidence="1">1.2.1.84</ecNumber>
    </recommendedName>
</protein>
<evidence type="ECO:0000256" key="1">
    <source>
        <dbReference type="RuleBase" id="RU363097"/>
    </source>
</evidence>
<keyword evidence="1" id="KW-0443">Lipid metabolism</keyword>
<sequence>MTINKITDSFLSGRSVFITGATGFVGKSILELILRDHHQNLNYIYLLVRSNKSSTIQQRTLNLMKNKLFTGIKDELGADGYWEMIKNKVIPIEGDISQPKLGISSSDYDILKKNVNYVIHCAATVDFNETIPKSFLLNVTGTQSVLDLCDQLDNCMGFQHISTAYVNANLQEGKVMEMIYPMVIGEVPELLNSIPQMDAEEIQELTEKVLKIYPNTYSFTKSLTEHSILLWIEFMRQREYSIGTRAWPVSIVRPAVVTGAAFDPLPGWVDGVSACNGVALYMGLGVMDTIPGEVGNVIDLVPVDYLAHIMLKACAAMSPPGLNFNLAYYNQPPSQTTLPNYPPIYHACSSNSSPITWVDFGNWVVKGWGKLPPLKKQIYPPSFKKYQYELANSAALSFRNHIRFDLLAFLTAFKDPQSAQKLQGLKTKLQFLYHCFNHFMTHSWAFNDDNVQNLDYIMELEGFKNRVESNPFPVERLKNMNWERYVYQFVYGMHYFVLSESNSVRLPDVIPGWECALKKVQPLPQTNQDFPELLQKLPELKTDELVIHKILRKSLDDENIKRCIRLASSQTGQTPYEVQSTLLKSLSKLEKGAFGRSNNGYNSYAIHQIMSQYLTQAFSSLTVNRSKLIRLQSILTDSDKPTRVIYVPTHSSSLDGLILSNVLEKYKLPVPQAIAEGSDNLVSYHAANRSTILKKTPLNNNDLGSASIRQSIMITYLSQILKMGGSIALFLDPSPTNGQNGLTNRNDSLLLALIERVQNNPDFGPVSIVPVTMNYEMVLDQDHLIKAWSTLSPSSSKDKVSLQLPSKIGSGYVNFGSPIPISDGIQNSNSFEKSDLLDCSELMIRNVHLQNQIITPTNLLAVILNLFKNNNEELKFDHCRRLMRYLKKRVSQLGHTVDWSDEEDADVILNHAIEMIGADHIEVCVANNEDVIKVNNSMYTGILLQLLVKPISAIIAYEGIWYAAYTICQQSLFPEQKAYSNEMVRMPVPSPMPVIPQKDEIYEKFKTIVHTIQQSLPSFLPNYGFDSLSHQFNLINSQLEADDLVNDMDGMIIITSDQLRKQYLNMCLYLLNPILYSIHGTSLTLSDLAGVKQIPHSKLTQLVYEKNLQSNEAFQLYPELNSKPNIETGLQVLKWWNIIKETHTEAPIDANSPKNKQSEINWEVGNIQHLAEQFPKTQPELLVNDRSPLVTSDYHNLLATVYNWFNMNLPKQTIGAGERNTVIPTNIV</sequence>
<dbReference type="InterPro" id="IPR045520">
    <property type="entry name" value="GPAT/DHAPAT_C"/>
</dbReference>
<feature type="domain" description="GPAT/DHAPAT C-terminal" evidence="3">
    <location>
        <begin position="804"/>
        <end position="934"/>
    </location>
</feature>
<dbReference type="Pfam" id="PF19277">
    <property type="entry name" value="GPAT_C"/>
    <property type="match status" value="1"/>
</dbReference>
<keyword evidence="1" id="KW-0444">Lipid biosynthesis</keyword>
<dbReference type="Proteomes" id="UP000070444">
    <property type="component" value="Unassembled WGS sequence"/>
</dbReference>
<dbReference type="AlphaFoldDB" id="A0A137P6E7"/>
<feature type="domain" description="Thioester reductase (TE)" evidence="2">
    <location>
        <begin position="18"/>
        <end position="310"/>
    </location>
</feature>
<dbReference type="GO" id="GO:0005777">
    <property type="term" value="C:peroxisome"/>
    <property type="evidence" value="ECO:0007669"/>
    <property type="project" value="TreeGrafter"/>
</dbReference>
<keyword evidence="1" id="KW-0560">Oxidoreductase</keyword>
<reference evidence="4 5" key="1">
    <citation type="journal article" date="2015" name="Genome Biol. Evol.">
        <title>Phylogenomic analyses indicate that early fungi evolved digesting cell walls of algal ancestors of land plants.</title>
        <authorList>
            <person name="Chang Y."/>
            <person name="Wang S."/>
            <person name="Sekimoto S."/>
            <person name="Aerts A.L."/>
            <person name="Choi C."/>
            <person name="Clum A."/>
            <person name="LaButti K.M."/>
            <person name="Lindquist E.A."/>
            <person name="Yee Ngan C."/>
            <person name="Ohm R.A."/>
            <person name="Salamov A.A."/>
            <person name="Grigoriev I.V."/>
            <person name="Spatafora J.W."/>
            <person name="Berbee M.L."/>
        </authorList>
    </citation>
    <scope>NUCLEOTIDE SEQUENCE [LARGE SCALE GENOMIC DNA]</scope>
    <source>
        <strain evidence="4 5">NRRL 28638</strain>
    </source>
</reference>
<dbReference type="PANTHER" id="PTHR11011">
    <property type="entry name" value="MALE STERILITY PROTEIN 2-RELATED"/>
    <property type="match status" value="1"/>
</dbReference>
<evidence type="ECO:0000313" key="5">
    <source>
        <dbReference type="Proteomes" id="UP000070444"/>
    </source>
</evidence>
<dbReference type="InterPro" id="IPR013120">
    <property type="entry name" value="FAR_NAD-bd"/>
</dbReference>
<comment type="similarity">
    <text evidence="1">Belongs to the fatty acyl-CoA reductase family.</text>
</comment>
<dbReference type="GO" id="GO:0102965">
    <property type="term" value="F:alcohol-forming long-chain fatty acyl-CoA reductase activity"/>
    <property type="evidence" value="ECO:0007669"/>
    <property type="project" value="UniProtKB-EC"/>
</dbReference>
<dbReference type="GO" id="GO:0035336">
    <property type="term" value="P:long-chain fatty-acyl-CoA metabolic process"/>
    <property type="evidence" value="ECO:0007669"/>
    <property type="project" value="TreeGrafter"/>
</dbReference>
<comment type="catalytic activity">
    <reaction evidence="1">
        <text>a long-chain fatty acyl-CoA + 2 NADPH + 2 H(+) = a long-chain primary fatty alcohol + 2 NADP(+) + CoA</text>
        <dbReference type="Rhea" id="RHEA:52716"/>
        <dbReference type="ChEBI" id="CHEBI:15378"/>
        <dbReference type="ChEBI" id="CHEBI:57287"/>
        <dbReference type="ChEBI" id="CHEBI:57783"/>
        <dbReference type="ChEBI" id="CHEBI:58349"/>
        <dbReference type="ChEBI" id="CHEBI:77396"/>
        <dbReference type="ChEBI" id="CHEBI:83139"/>
        <dbReference type="EC" id="1.2.1.84"/>
    </reaction>
</comment>
<evidence type="ECO:0000259" key="2">
    <source>
        <dbReference type="Pfam" id="PF07993"/>
    </source>
</evidence>
<dbReference type="SUPFAM" id="SSF51735">
    <property type="entry name" value="NAD(P)-binding Rossmann-fold domains"/>
    <property type="match status" value="1"/>
</dbReference>
<evidence type="ECO:0000313" key="4">
    <source>
        <dbReference type="EMBL" id="KXN70504.1"/>
    </source>
</evidence>
<organism evidence="4 5">
    <name type="scientific">Conidiobolus coronatus (strain ATCC 28846 / CBS 209.66 / NRRL 28638)</name>
    <name type="common">Delacroixia coronata</name>
    <dbReference type="NCBI Taxonomy" id="796925"/>
    <lineage>
        <taxon>Eukaryota</taxon>
        <taxon>Fungi</taxon>
        <taxon>Fungi incertae sedis</taxon>
        <taxon>Zoopagomycota</taxon>
        <taxon>Entomophthoromycotina</taxon>
        <taxon>Entomophthoromycetes</taxon>
        <taxon>Entomophthorales</taxon>
        <taxon>Ancylistaceae</taxon>
        <taxon>Conidiobolus</taxon>
    </lineage>
</organism>
<dbReference type="CDD" id="cd05236">
    <property type="entry name" value="FAR-N_SDR_e"/>
    <property type="match status" value="1"/>
</dbReference>
<proteinExistence type="inferred from homology"/>
<evidence type="ECO:0000259" key="3">
    <source>
        <dbReference type="Pfam" id="PF19277"/>
    </source>
</evidence>
<dbReference type="EMBL" id="KQ964500">
    <property type="protein sequence ID" value="KXN70504.1"/>
    <property type="molecule type" value="Genomic_DNA"/>
</dbReference>
<dbReference type="Gene3D" id="3.40.50.720">
    <property type="entry name" value="NAD(P)-binding Rossmann-like Domain"/>
    <property type="match status" value="1"/>
</dbReference>
<dbReference type="EC" id="1.2.1.84" evidence="1"/>
<dbReference type="InterPro" id="IPR036291">
    <property type="entry name" value="NAD(P)-bd_dom_sf"/>
</dbReference>
<dbReference type="PANTHER" id="PTHR11011:SF45">
    <property type="entry name" value="FATTY ACYL-COA REDUCTASE CG8306-RELATED"/>
    <property type="match status" value="1"/>
</dbReference>
<accession>A0A137P6E7</accession>